<dbReference type="PANTHER" id="PTHR43856:SF1">
    <property type="entry name" value="MITOCHONDRIAL CARDIOLIPIN HYDROLASE"/>
    <property type="match status" value="1"/>
</dbReference>
<feature type="domain" description="PLD phosphodiesterase" evidence="7">
    <location>
        <begin position="372"/>
        <end position="403"/>
    </location>
</feature>
<keyword evidence="8" id="KW-0255">Endonuclease</keyword>
<evidence type="ECO:0000313" key="9">
    <source>
        <dbReference type="Proteomes" id="UP000783742"/>
    </source>
</evidence>
<name>A0ABS6FF62_9FIRM</name>
<evidence type="ECO:0000259" key="7">
    <source>
        <dbReference type="PROSITE" id="PS50035"/>
    </source>
</evidence>
<evidence type="ECO:0000256" key="6">
    <source>
        <dbReference type="ARBA" id="ARBA00023098"/>
    </source>
</evidence>
<dbReference type="PROSITE" id="PS50035">
    <property type="entry name" value="PLD"/>
    <property type="match status" value="1"/>
</dbReference>
<dbReference type="GO" id="GO:0016787">
    <property type="term" value="F:hydrolase activity"/>
    <property type="evidence" value="ECO:0007669"/>
    <property type="project" value="UniProtKB-KW"/>
</dbReference>
<dbReference type="EMBL" id="JAHLQO010000001">
    <property type="protein sequence ID" value="MBU5668591.1"/>
    <property type="molecule type" value="Genomic_DNA"/>
</dbReference>
<dbReference type="InterPro" id="IPR025202">
    <property type="entry name" value="PLD-like_dom"/>
</dbReference>
<dbReference type="PANTHER" id="PTHR43856">
    <property type="entry name" value="CARDIOLIPIN HYDROLASE"/>
    <property type="match status" value="1"/>
</dbReference>
<evidence type="ECO:0000256" key="2">
    <source>
        <dbReference type="ARBA" id="ARBA00008664"/>
    </source>
</evidence>
<accession>A0ABS6FF62</accession>
<dbReference type="InterPro" id="IPR001736">
    <property type="entry name" value="PLipase_D/transphosphatidylase"/>
</dbReference>
<keyword evidence="4 8" id="KW-0378">Hydrolase</keyword>
<dbReference type="EC" id="3.1.4.4" evidence="3"/>
<evidence type="ECO:0000256" key="4">
    <source>
        <dbReference type="ARBA" id="ARBA00022801"/>
    </source>
</evidence>
<comment type="caution">
    <text evidence="8">The sequence shown here is derived from an EMBL/GenBank/DDBJ whole genome shotgun (WGS) entry which is preliminary data.</text>
</comment>
<organism evidence="8 9">
    <name type="scientific">Peptoniphilus ovalis</name>
    <dbReference type="NCBI Taxonomy" id="2841503"/>
    <lineage>
        <taxon>Bacteria</taxon>
        <taxon>Bacillati</taxon>
        <taxon>Bacillota</taxon>
        <taxon>Tissierellia</taxon>
        <taxon>Tissierellales</taxon>
        <taxon>Peptoniphilaceae</taxon>
        <taxon>Peptoniphilus</taxon>
    </lineage>
</organism>
<dbReference type="Pfam" id="PF13091">
    <property type="entry name" value="PLDc_2"/>
    <property type="match status" value="1"/>
</dbReference>
<evidence type="ECO:0000313" key="8">
    <source>
        <dbReference type="EMBL" id="MBU5668591.1"/>
    </source>
</evidence>
<dbReference type="Proteomes" id="UP000783742">
    <property type="component" value="Unassembled WGS sequence"/>
</dbReference>
<comment type="catalytic activity">
    <reaction evidence="1">
        <text>a 1,2-diacyl-sn-glycero-3-phosphocholine + H2O = a 1,2-diacyl-sn-glycero-3-phosphate + choline + H(+)</text>
        <dbReference type="Rhea" id="RHEA:14445"/>
        <dbReference type="ChEBI" id="CHEBI:15354"/>
        <dbReference type="ChEBI" id="CHEBI:15377"/>
        <dbReference type="ChEBI" id="CHEBI:15378"/>
        <dbReference type="ChEBI" id="CHEBI:57643"/>
        <dbReference type="ChEBI" id="CHEBI:58608"/>
        <dbReference type="EC" id="3.1.4.4"/>
    </reaction>
</comment>
<keyword evidence="6" id="KW-0443">Lipid metabolism</keyword>
<proteinExistence type="inferred from homology"/>
<sequence>MMKSKRKKNMIILVILALIIVPILYSMNTKNPPGTNVSSQFQNVDLDFFYDLTYLKNNNRNHEMNIFDEEMKLINEAEKFLIIDLFLFNDEYNKDVEYPNQVEKMTDLLITKKKENADMPILFVTDPINNFYGAYEQKNIKRLRENGIDVVVTDHDKMRDSNVFISGGYRAYLKHFGTAGPTWIRNFFQKDGPKVNLRSILKLANFKGNHRKVLISENNAIIASANPHDPSAYHENVGVKFKGKPMEDLIASELIFFENGPEIIKNYRAEEVAKSDEKLRIISEGEIKKAIMENIEKAEAGDKINVGVFYISEFEVLRALGNASDRGVDVKIIADLNKDAFGLEKNGTPNRPALTELKEDFPKLEIKFYNTSGEQYHSKMIYFENENRENVAILGSANFTRRNLDDFNLETDVEIMMNENSKIDEEIKNYFARIWNNEDAQYTVPLEENKEEGLFLRTVWKVQEKTGLCTW</sequence>
<dbReference type="GO" id="GO:0004519">
    <property type="term" value="F:endonuclease activity"/>
    <property type="evidence" value="ECO:0007669"/>
    <property type="project" value="UniProtKB-KW"/>
</dbReference>
<reference evidence="8 9" key="1">
    <citation type="submission" date="2021-06" db="EMBL/GenBank/DDBJ databases">
        <authorList>
            <person name="Sun Q."/>
            <person name="Li D."/>
        </authorList>
    </citation>
    <scope>NUCLEOTIDE SEQUENCE [LARGE SCALE GENOMIC DNA]</scope>
    <source>
        <strain evidence="8 9">MSJ-1</strain>
    </source>
</reference>
<comment type="similarity">
    <text evidence="2">Belongs to the phospholipase D family.</text>
</comment>
<evidence type="ECO:0000256" key="1">
    <source>
        <dbReference type="ARBA" id="ARBA00000798"/>
    </source>
</evidence>
<keyword evidence="9" id="KW-1185">Reference proteome</keyword>
<keyword evidence="5" id="KW-0442">Lipid degradation</keyword>
<evidence type="ECO:0000256" key="5">
    <source>
        <dbReference type="ARBA" id="ARBA00022963"/>
    </source>
</evidence>
<evidence type="ECO:0000256" key="3">
    <source>
        <dbReference type="ARBA" id="ARBA00012027"/>
    </source>
</evidence>
<dbReference type="InterPro" id="IPR051406">
    <property type="entry name" value="PLD_domain"/>
</dbReference>
<protein>
    <recommendedName>
        <fullName evidence="3">phospholipase D</fullName>
        <ecNumber evidence="3">3.1.4.4</ecNumber>
    </recommendedName>
</protein>
<gene>
    <name evidence="8" type="ORF">KQI68_01925</name>
</gene>
<keyword evidence="8" id="KW-0540">Nuclease</keyword>